<dbReference type="AlphaFoldDB" id="A0A846YTX0"/>
<protein>
    <submittedName>
        <fullName evidence="2">Cupin domain-containing protein</fullName>
    </submittedName>
</protein>
<comment type="caution">
    <text evidence="2">The sequence shown here is derived from an EMBL/GenBank/DDBJ whole genome shotgun (WGS) entry which is preliminary data.</text>
</comment>
<sequence length="162" mass="17495">MSQPFQATDDVSRAVWHLGALMQLRLTGEQTGGRFALTEHRCRRGTAAPLHRHALQDETFIVLEGELAIHIDGRDFRAGPGSVTFAPRGLPHFYQAESEECRFLALIVPAGFEQWFVETGEPAGNLSLPPIPDSPPDVGALIAAAARYGVEILGPPPNMTAG</sequence>
<dbReference type="PANTHER" id="PTHR36440">
    <property type="entry name" value="PUTATIVE (AFU_ORTHOLOGUE AFUA_8G07350)-RELATED"/>
    <property type="match status" value="1"/>
</dbReference>
<evidence type="ECO:0000259" key="1">
    <source>
        <dbReference type="Pfam" id="PF07883"/>
    </source>
</evidence>
<organism evidence="2 3">
    <name type="scientific">Nocardia flavorosea</name>
    <dbReference type="NCBI Taxonomy" id="53429"/>
    <lineage>
        <taxon>Bacteria</taxon>
        <taxon>Bacillati</taxon>
        <taxon>Actinomycetota</taxon>
        <taxon>Actinomycetes</taxon>
        <taxon>Mycobacteriales</taxon>
        <taxon>Nocardiaceae</taxon>
        <taxon>Nocardia</taxon>
    </lineage>
</organism>
<dbReference type="InterPro" id="IPR014710">
    <property type="entry name" value="RmlC-like_jellyroll"/>
</dbReference>
<feature type="domain" description="Cupin type-2" evidence="1">
    <location>
        <begin position="45"/>
        <end position="105"/>
    </location>
</feature>
<proteinExistence type="predicted"/>
<dbReference type="RefSeq" id="WP_062980203.1">
    <property type="nucleotide sequence ID" value="NZ_JAAXOT010000026.1"/>
</dbReference>
<dbReference type="Proteomes" id="UP000570678">
    <property type="component" value="Unassembled WGS sequence"/>
</dbReference>
<reference evidence="2 3" key="1">
    <citation type="submission" date="2020-04" db="EMBL/GenBank/DDBJ databases">
        <title>MicrobeNet Type strains.</title>
        <authorList>
            <person name="Nicholson A.C."/>
        </authorList>
    </citation>
    <scope>NUCLEOTIDE SEQUENCE [LARGE SCALE GENOMIC DNA]</scope>
    <source>
        <strain evidence="2 3">JCM 3332</strain>
    </source>
</reference>
<dbReference type="Gene3D" id="2.60.120.10">
    <property type="entry name" value="Jelly Rolls"/>
    <property type="match status" value="1"/>
</dbReference>
<gene>
    <name evidence="2" type="ORF">HGA15_32155</name>
</gene>
<dbReference type="PANTHER" id="PTHR36440:SF1">
    <property type="entry name" value="PUTATIVE (AFU_ORTHOLOGUE AFUA_8G07350)-RELATED"/>
    <property type="match status" value="1"/>
</dbReference>
<dbReference type="Pfam" id="PF07883">
    <property type="entry name" value="Cupin_2"/>
    <property type="match status" value="1"/>
</dbReference>
<name>A0A846YTX0_9NOCA</name>
<accession>A0A846YTX0</accession>
<evidence type="ECO:0000313" key="3">
    <source>
        <dbReference type="Proteomes" id="UP000570678"/>
    </source>
</evidence>
<keyword evidence="3" id="KW-1185">Reference proteome</keyword>
<dbReference type="InterPro" id="IPR011051">
    <property type="entry name" value="RmlC_Cupin_sf"/>
</dbReference>
<dbReference type="InterPro" id="IPR013096">
    <property type="entry name" value="Cupin_2"/>
</dbReference>
<dbReference type="InterPro" id="IPR053146">
    <property type="entry name" value="QDO-like"/>
</dbReference>
<dbReference type="EMBL" id="JAAXOT010000026">
    <property type="protein sequence ID" value="NKY60712.1"/>
    <property type="molecule type" value="Genomic_DNA"/>
</dbReference>
<evidence type="ECO:0000313" key="2">
    <source>
        <dbReference type="EMBL" id="NKY60712.1"/>
    </source>
</evidence>
<dbReference type="SUPFAM" id="SSF51182">
    <property type="entry name" value="RmlC-like cupins"/>
    <property type="match status" value="1"/>
</dbReference>